<dbReference type="AlphaFoldDB" id="A0AAD5RJK8"/>
<name>A0AAD5RJK8_9PEZI</name>
<keyword evidence="3" id="KW-0805">Transcription regulation</keyword>
<comment type="subcellular location">
    <subcellularLocation>
        <location evidence="1">Nucleus</location>
    </subcellularLocation>
</comment>
<evidence type="ECO:0000256" key="2">
    <source>
        <dbReference type="ARBA" id="ARBA00009788"/>
    </source>
</evidence>
<dbReference type="InterPro" id="IPR045127">
    <property type="entry name" value="TAF11-like"/>
</dbReference>
<dbReference type="Gene3D" id="1.10.20.10">
    <property type="entry name" value="Histone, subunit A"/>
    <property type="match status" value="1"/>
</dbReference>
<keyword evidence="4" id="KW-0804">Transcription</keyword>
<gene>
    <name evidence="8" type="ORF">MKZ38_005906</name>
</gene>
<dbReference type="PANTHER" id="PTHR13218:SF8">
    <property type="entry name" value="TRANSCRIPTION INITIATION FACTOR TFIID SUBUNIT 11"/>
    <property type="match status" value="1"/>
</dbReference>
<dbReference type="Proteomes" id="UP001201980">
    <property type="component" value="Unassembled WGS sequence"/>
</dbReference>
<feature type="compositionally biased region" description="Acidic residues" evidence="6">
    <location>
        <begin position="158"/>
        <end position="167"/>
    </location>
</feature>
<comment type="caution">
    <text evidence="8">The sequence shown here is derived from an EMBL/GenBank/DDBJ whole genome shotgun (WGS) entry which is preliminary data.</text>
</comment>
<dbReference type="GO" id="GO:0046982">
    <property type="term" value="F:protein heterodimerization activity"/>
    <property type="evidence" value="ECO:0007669"/>
    <property type="project" value="InterPro"/>
</dbReference>
<feature type="compositionally biased region" description="Low complexity" evidence="6">
    <location>
        <begin position="111"/>
        <end position="121"/>
    </location>
</feature>
<evidence type="ECO:0000256" key="6">
    <source>
        <dbReference type="SAM" id="MobiDB-lite"/>
    </source>
</evidence>
<feature type="compositionally biased region" description="Pro residues" evidence="6">
    <location>
        <begin position="1"/>
        <end position="17"/>
    </location>
</feature>
<dbReference type="GO" id="GO:0016251">
    <property type="term" value="F:RNA polymerase II general transcription initiation factor activity"/>
    <property type="evidence" value="ECO:0007669"/>
    <property type="project" value="TreeGrafter"/>
</dbReference>
<dbReference type="InterPro" id="IPR009072">
    <property type="entry name" value="Histone-fold"/>
</dbReference>
<evidence type="ECO:0000256" key="5">
    <source>
        <dbReference type="ARBA" id="ARBA00023242"/>
    </source>
</evidence>
<evidence type="ECO:0000259" key="7">
    <source>
        <dbReference type="Pfam" id="PF04719"/>
    </source>
</evidence>
<dbReference type="InterPro" id="IPR006809">
    <property type="entry name" value="TAFII28_dom"/>
</dbReference>
<feature type="compositionally biased region" description="Polar residues" evidence="6">
    <location>
        <begin position="77"/>
        <end position="91"/>
    </location>
</feature>
<dbReference type="Pfam" id="PF04719">
    <property type="entry name" value="TAFII28"/>
    <property type="match status" value="1"/>
</dbReference>
<evidence type="ECO:0000313" key="9">
    <source>
        <dbReference type="Proteomes" id="UP001201980"/>
    </source>
</evidence>
<feature type="region of interest" description="Disordered" evidence="6">
    <location>
        <begin position="270"/>
        <end position="292"/>
    </location>
</feature>
<dbReference type="CDD" id="cd08048">
    <property type="entry name" value="HFD_TAF11"/>
    <property type="match status" value="1"/>
</dbReference>
<proteinExistence type="inferred from homology"/>
<feature type="domain" description="TAFII28-like protein" evidence="7">
    <location>
        <begin position="193"/>
        <end position="303"/>
    </location>
</feature>
<feature type="compositionally biased region" description="Basic residues" evidence="6">
    <location>
        <begin position="101"/>
        <end position="110"/>
    </location>
</feature>
<evidence type="ECO:0000256" key="3">
    <source>
        <dbReference type="ARBA" id="ARBA00023015"/>
    </source>
</evidence>
<evidence type="ECO:0000313" key="8">
    <source>
        <dbReference type="EMBL" id="KAJ2896078.1"/>
    </source>
</evidence>
<reference evidence="8" key="1">
    <citation type="submission" date="2022-07" db="EMBL/GenBank/DDBJ databases">
        <title>Draft genome sequence of Zalerion maritima ATCC 34329, a (micro)plastics degrading marine fungus.</title>
        <authorList>
            <person name="Paco A."/>
            <person name="Goncalves M.F.M."/>
            <person name="Rocha-Santos T.A.P."/>
            <person name="Alves A."/>
        </authorList>
    </citation>
    <scope>NUCLEOTIDE SEQUENCE</scope>
    <source>
        <strain evidence="8">ATCC 34329</strain>
    </source>
</reference>
<feature type="region of interest" description="Disordered" evidence="6">
    <location>
        <begin position="1"/>
        <end position="167"/>
    </location>
</feature>
<evidence type="ECO:0000256" key="1">
    <source>
        <dbReference type="ARBA" id="ARBA00004123"/>
    </source>
</evidence>
<dbReference type="SUPFAM" id="SSF47113">
    <property type="entry name" value="Histone-fold"/>
    <property type="match status" value="1"/>
</dbReference>
<protein>
    <submittedName>
        <fullName evidence="8">Transcription initiation factor TFIID subunit 11</fullName>
    </submittedName>
</protein>
<organism evidence="8 9">
    <name type="scientific">Zalerion maritima</name>
    <dbReference type="NCBI Taxonomy" id="339359"/>
    <lineage>
        <taxon>Eukaryota</taxon>
        <taxon>Fungi</taxon>
        <taxon>Dikarya</taxon>
        <taxon>Ascomycota</taxon>
        <taxon>Pezizomycotina</taxon>
        <taxon>Sordariomycetes</taxon>
        <taxon>Lulworthiomycetidae</taxon>
        <taxon>Lulworthiales</taxon>
        <taxon>Lulworthiaceae</taxon>
        <taxon>Zalerion</taxon>
    </lineage>
</organism>
<accession>A0AAD5RJK8</accession>
<dbReference type="GO" id="GO:0051123">
    <property type="term" value="P:RNA polymerase II preinitiation complex assembly"/>
    <property type="evidence" value="ECO:0007669"/>
    <property type="project" value="InterPro"/>
</dbReference>
<comment type="similarity">
    <text evidence="2">Belongs to the TAF11 family.</text>
</comment>
<sequence>MASPPPSFSPAGSPPHPTHMQLARKRSTSHFPDALPSLKRRKASILSVSSIATPMTGHPLRQASFPPPEGDLAAYSRSPSVDSTAPSTAVGSTVGIGGKEKGKKRGRKPKSAAGSGAAGASTRAHTPSVVDGGSQAPSQRPGGGDGSIAQGSQNATGEEQEDDDDPEANVGAEMTVARSSEKEAHNERQARNMLVKALEPEQMMRYERWRSSKLGDAPVKKLVNATVSQSVPNNVVLSVQAATKLFLGELVEMARDVQTQWIGANGESQCVLEEPTPPESITPLKGGRRAPLRPDHMAEAYRRYKKDRHGGGVGINGAWHQQNHSGVERFAPRAAGKRLFR</sequence>
<keyword evidence="9" id="KW-1185">Reference proteome</keyword>
<dbReference type="PANTHER" id="PTHR13218">
    <property type="entry name" value="TRANSCRIPTION INITIATION FACTOR TFIID SUBUNIT 11-RELATED"/>
    <property type="match status" value="1"/>
</dbReference>
<dbReference type="GO" id="GO:0005669">
    <property type="term" value="C:transcription factor TFIID complex"/>
    <property type="evidence" value="ECO:0007669"/>
    <property type="project" value="InterPro"/>
</dbReference>
<dbReference type="EMBL" id="JAKWBI020000355">
    <property type="protein sequence ID" value="KAJ2896078.1"/>
    <property type="molecule type" value="Genomic_DNA"/>
</dbReference>
<evidence type="ECO:0000256" key="4">
    <source>
        <dbReference type="ARBA" id="ARBA00023163"/>
    </source>
</evidence>
<keyword evidence="5" id="KW-0539">Nucleus</keyword>